<dbReference type="EMBL" id="FNUC01000004">
    <property type="protein sequence ID" value="SEF18041.1"/>
    <property type="molecule type" value="Genomic_DNA"/>
</dbReference>
<dbReference type="PANTHER" id="PTHR43141:SF4">
    <property type="entry name" value="CYTOCHROME BD2 SUBUNIT II"/>
    <property type="match status" value="1"/>
</dbReference>
<keyword evidence="5 7" id="KW-1133">Transmembrane helix</keyword>
<dbReference type="PANTHER" id="PTHR43141">
    <property type="entry name" value="CYTOCHROME BD2 SUBUNIT II"/>
    <property type="match status" value="1"/>
</dbReference>
<dbReference type="GO" id="GO:0005886">
    <property type="term" value="C:plasma membrane"/>
    <property type="evidence" value="ECO:0007669"/>
    <property type="project" value="UniProtKB-SubCell"/>
</dbReference>
<reference evidence="9" key="1">
    <citation type="submission" date="2016-10" db="EMBL/GenBank/DDBJ databases">
        <authorList>
            <person name="Varghese N."/>
            <person name="Submissions S."/>
        </authorList>
    </citation>
    <scope>NUCLEOTIDE SEQUENCE [LARGE SCALE GENOMIC DNA]</scope>
    <source>
        <strain evidence="9">DSM 45237</strain>
    </source>
</reference>
<evidence type="ECO:0000256" key="7">
    <source>
        <dbReference type="SAM" id="Phobius"/>
    </source>
</evidence>
<dbReference type="RefSeq" id="WP_069112279.1">
    <property type="nucleotide sequence ID" value="NZ_FNUC01000004.1"/>
</dbReference>
<keyword evidence="3" id="KW-1003">Cell membrane</keyword>
<feature type="transmembrane region" description="Helical" evidence="7">
    <location>
        <begin position="79"/>
        <end position="100"/>
    </location>
</feature>
<keyword evidence="9" id="KW-1185">Reference proteome</keyword>
<feature type="transmembrane region" description="Helical" evidence="7">
    <location>
        <begin position="42"/>
        <end position="67"/>
    </location>
</feature>
<evidence type="ECO:0000313" key="9">
    <source>
        <dbReference type="Proteomes" id="UP000181980"/>
    </source>
</evidence>
<proteinExistence type="inferred from homology"/>
<dbReference type="GO" id="GO:0016682">
    <property type="term" value="F:oxidoreductase activity, acting on diphenols and related substances as donors, oxygen as acceptor"/>
    <property type="evidence" value="ECO:0007669"/>
    <property type="project" value="TreeGrafter"/>
</dbReference>
<keyword evidence="4 7" id="KW-0812">Transmembrane</keyword>
<feature type="transmembrane region" description="Helical" evidence="7">
    <location>
        <begin position="6"/>
        <end position="30"/>
    </location>
</feature>
<evidence type="ECO:0000256" key="1">
    <source>
        <dbReference type="ARBA" id="ARBA00004651"/>
    </source>
</evidence>
<evidence type="ECO:0000256" key="2">
    <source>
        <dbReference type="ARBA" id="ARBA00007543"/>
    </source>
</evidence>
<dbReference type="AlphaFoldDB" id="A0A1H5PXW0"/>
<feature type="transmembrane region" description="Helical" evidence="7">
    <location>
        <begin position="248"/>
        <end position="270"/>
    </location>
</feature>
<gene>
    <name evidence="8" type="ORF">SAMN04488561_6190</name>
</gene>
<evidence type="ECO:0000313" key="8">
    <source>
        <dbReference type="EMBL" id="SEF18041.1"/>
    </source>
</evidence>
<dbReference type="GO" id="GO:0070069">
    <property type="term" value="C:cytochrome complex"/>
    <property type="evidence" value="ECO:0007669"/>
    <property type="project" value="TreeGrafter"/>
</dbReference>
<feature type="transmembrane region" description="Helical" evidence="7">
    <location>
        <begin position="156"/>
        <end position="178"/>
    </location>
</feature>
<dbReference type="GO" id="GO:0009055">
    <property type="term" value="F:electron transfer activity"/>
    <property type="evidence" value="ECO:0007669"/>
    <property type="project" value="TreeGrafter"/>
</dbReference>
<evidence type="ECO:0000256" key="3">
    <source>
        <dbReference type="ARBA" id="ARBA00022475"/>
    </source>
</evidence>
<dbReference type="GO" id="GO:0019646">
    <property type="term" value="P:aerobic electron transport chain"/>
    <property type="evidence" value="ECO:0007669"/>
    <property type="project" value="TreeGrafter"/>
</dbReference>
<evidence type="ECO:0000256" key="6">
    <source>
        <dbReference type="ARBA" id="ARBA00023136"/>
    </source>
</evidence>
<feature type="transmembrane region" description="Helical" evidence="7">
    <location>
        <begin position="112"/>
        <end position="136"/>
    </location>
</feature>
<protein>
    <submittedName>
        <fullName evidence="8">Cytochrome bd terminal oxidase subunit II</fullName>
    </submittedName>
</protein>
<feature type="transmembrane region" description="Helical" evidence="7">
    <location>
        <begin position="190"/>
        <end position="212"/>
    </location>
</feature>
<feature type="transmembrane region" description="Helical" evidence="7">
    <location>
        <begin position="282"/>
        <end position="303"/>
    </location>
</feature>
<feature type="transmembrane region" description="Helical" evidence="7">
    <location>
        <begin position="218"/>
        <end position="236"/>
    </location>
</feature>
<organism evidence="8 9">
    <name type="scientific">Jiangella alba</name>
    <dbReference type="NCBI Taxonomy" id="561176"/>
    <lineage>
        <taxon>Bacteria</taxon>
        <taxon>Bacillati</taxon>
        <taxon>Actinomycetota</taxon>
        <taxon>Actinomycetes</taxon>
        <taxon>Jiangellales</taxon>
        <taxon>Jiangellaceae</taxon>
        <taxon>Jiangella</taxon>
    </lineage>
</organism>
<comment type="subcellular location">
    <subcellularLocation>
        <location evidence="1">Cell membrane</location>
        <topology evidence="1">Multi-pass membrane protein</topology>
    </subcellularLocation>
</comment>
<evidence type="ECO:0000256" key="5">
    <source>
        <dbReference type="ARBA" id="ARBA00022989"/>
    </source>
</evidence>
<dbReference type="Proteomes" id="UP000181980">
    <property type="component" value="Unassembled WGS sequence"/>
</dbReference>
<name>A0A1H5PXW0_9ACTN</name>
<dbReference type="InterPro" id="IPR003317">
    <property type="entry name" value="Cyt-d_oxidase_su2"/>
</dbReference>
<dbReference type="STRING" id="561176.SAMN04488561_6190"/>
<keyword evidence="6 7" id="KW-0472">Membrane</keyword>
<dbReference type="Pfam" id="PF02322">
    <property type="entry name" value="Cyt_bd_oxida_II"/>
    <property type="match status" value="1"/>
</dbReference>
<evidence type="ECO:0000256" key="4">
    <source>
        <dbReference type="ARBA" id="ARBA00022692"/>
    </source>
</evidence>
<accession>A0A1H5PXW0</accession>
<comment type="similarity">
    <text evidence="2">Belongs to the cytochrome ubiquinol oxidase subunit 2 family.</text>
</comment>
<dbReference type="OrthoDB" id="9776710at2"/>
<sequence>MDVLWLGLLGLLLTGWSVLDGAVLGLGSSLRRIGRDGPRRRLLLTAIGPFLLGGEVWLVATFGILIGAFPGLEKDLLSAYYPLVVGLVASWILRDIGIWFRSRRPSPAWQRGWETVVVVASTTMPFAWGLLLGNVVQGVPTRGRPGVETLVGPYSLLWGAVVVAVFTLHGAVFAALRLPPEHRTRTAVTVRRAGAAALALLAAVAVATPVLGAGPDRPLPAAALGVVAAGAVLLALRLYQRGRDGRAYVCTAVAAAAPVLAAGVASAPRLLDGLAASGTLDLLAVIVAPLVPVLLAVQVWMWWTFRHRVGVGSAVFF</sequence>